<reference evidence="2" key="1">
    <citation type="submission" date="2017-02" db="EMBL/GenBank/DDBJ databases">
        <authorList>
            <person name="Varghese N."/>
            <person name="Submissions S."/>
        </authorList>
    </citation>
    <scope>NUCLEOTIDE SEQUENCE [LARGE SCALE GENOMIC DNA]</scope>
    <source>
        <strain evidence="2">VKM Ac-2052</strain>
    </source>
</reference>
<dbReference type="AlphaFoldDB" id="A0A1T4XBV6"/>
<name>A0A1T4XBV6_9MICO</name>
<accession>A0A1T4XBV6</accession>
<gene>
    <name evidence="1" type="ORF">SAMN06295879_1020</name>
</gene>
<dbReference type="Proteomes" id="UP000189735">
    <property type="component" value="Unassembled WGS sequence"/>
</dbReference>
<proteinExistence type="predicted"/>
<dbReference type="EMBL" id="FUYG01000002">
    <property type="protein sequence ID" value="SKA87034.1"/>
    <property type="molecule type" value="Genomic_DNA"/>
</dbReference>
<sequence length="331" mass="36117">MTIRESAYNSIDGWALRRRISENLGVNFISGKPAIAFIPTRPAAVATVCDEIEKLVIAGQPVPDDIGKIVVEAEQADAITAAKVEAINSIADRYANASSLLTPESIEPALSYLREELAKLVAEVRDHSRHLGGITDPYDAINSDTDVITAWQSVAGLEGRYNEIRATQYELMKAAIDQSTVTFSGSMMQRSGHFRLSVESHPYWIARRRESGAQVPSTSQQNVLDYGSWLLAGADSPVFDTTLNSIHRLVLAVTTLEPWVPTIEQYEQEVATSNYITQRPAANMVAAMVRARDSHLAGQPAPIVDVVSSLAWTGGRSAAQQRAYERGEGTF</sequence>
<protein>
    <submittedName>
        <fullName evidence="1">Uncharacterized protein</fullName>
    </submittedName>
</protein>
<evidence type="ECO:0000313" key="2">
    <source>
        <dbReference type="Proteomes" id="UP000189735"/>
    </source>
</evidence>
<evidence type="ECO:0000313" key="1">
    <source>
        <dbReference type="EMBL" id="SKA87034.1"/>
    </source>
</evidence>
<organism evidence="1 2">
    <name type="scientific">Agreia bicolorata</name>
    <dbReference type="NCBI Taxonomy" id="110935"/>
    <lineage>
        <taxon>Bacteria</taxon>
        <taxon>Bacillati</taxon>
        <taxon>Actinomycetota</taxon>
        <taxon>Actinomycetes</taxon>
        <taxon>Micrococcales</taxon>
        <taxon>Microbacteriaceae</taxon>
        <taxon>Agreia</taxon>
    </lineage>
</organism>